<dbReference type="Proteomes" id="UP000275267">
    <property type="component" value="Unassembled WGS sequence"/>
</dbReference>
<feature type="compositionally biased region" description="Basic residues" evidence="1">
    <location>
        <begin position="32"/>
        <end position="42"/>
    </location>
</feature>
<name>A0A3L6RN27_PANMI</name>
<comment type="caution">
    <text evidence="2">The sequence shown here is derived from an EMBL/GenBank/DDBJ whole genome shotgun (WGS) entry which is preliminary data.</text>
</comment>
<reference evidence="3" key="1">
    <citation type="journal article" date="2019" name="Nat. Commun.">
        <title>The genome of broomcorn millet.</title>
        <authorList>
            <person name="Zou C."/>
            <person name="Miki D."/>
            <person name="Li D."/>
            <person name="Tang Q."/>
            <person name="Xiao L."/>
            <person name="Rajput S."/>
            <person name="Deng P."/>
            <person name="Jia W."/>
            <person name="Huang R."/>
            <person name="Zhang M."/>
            <person name="Sun Y."/>
            <person name="Hu J."/>
            <person name="Fu X."/>
            <person name="Schnable P.S."/>
            <person name="Li F."/>
            <person name="Zhang H."/>
            <person name="Feng B."/>
            <person name="Zhu X."/>
            <person name="Liu R."/>
            <person name="Schnable J.C."/>
            <person name="Zhu J.-K."/>
            <person name="Zhang H."/>
        </authorList>
    </citation>
    <scope>NUCLEOTIDE SEQUENCE [LARGE SCALE GENOMIC DNA]</scope>
</reference>
<sequence length="213" mass="22682">MRSRQAAHAQYPSKQARFGWLKLLSTSSSRPSWRRQPRRGRRSAAAARKSTPFYFPNPKNLALRGEFGSSAPVTFRRRLTAVASSSRRASANQGHPWRPPPPNACSSCCSPSSSTGKLRPAGRIAPGAMVDLSHNALSGRVPPELATAGAVYLNGNRFAGEVPREVTAAAEAGRMRVPFAVCAHWNCAAPPPAVVAACPAKGGRGRRPEGMSS</sequence>
<evidence type="ECO:0000256" key="1">
    <source>
        <dbReference type="SAM" id="MobiDB-lite"/>
    </source>
</evidence>
<proteinExistence type="predicted"/>
<dbReference type="OrthoDB" id="676979at2759"/>
<dbReference type="EMBL" id="PQIB02000008">
    <property type="protein sequence ID" value="RLN05205.1"/>
    <property type="molecule type" value="Genomic_DNA"/>
</dbReference>
<feature type="region of interest" description="Disordered" evidence="1">
    <location>
        <begin position="27"/>
        <end position="51"/>
    </location>
</feature>
<evidence type="ECO:0000313" key="2">
    <source>
        <dbReference type="EMBL" id="RLN05205.1"/>
    </source>
</evidence>
<evidence type="ECO:0000313" key="3">
    <source>
        <dbReference type="Proteomes" id="UP000275267"/>
    </source>
</evidence>
<dbReference type="AlphaFoldDB" id="A0A3L6RN27"/>
<feature type="region of interest" description="Disordered" evidence="1">
    <location>
        <begin position="84"/>
        <end position="103"/>
    </location>
</feature>
<protein>
    <submittedName>
        <fullName evidence="2">Leucine-rich repeat receptor-like protein FASCIATED EAR2</fullName>
    </submittedName>
</protein>
<keyword evidence="3" id="KW-1185">Reference proteome</keyword>
<dbReference type="STRING" id="4540.A0A3L6RN27"/>
<accession>A0A3L6RN27</accession>
<organism evidence="2 3">
    <name type="scientific">Panicum miliaceum</name>
    <name type="common">Proso millet</name>
    <name type="synonym">Broomcorn millet</name>
    <dbReference type="NCBI Taxonomy" id="4540"/>
    <lineage>
        <taxon>Eukaryota</taxon>
        <taxon>Viridiplantae</taxon>
        <taxon>Streptophyta</taxon>
        <taxon>Embryophyta</taxon>
        <taxon>Tracheophyta</taxon>
        <taxon>Spermatophyta</taxon>
        <taxon>Magnoliopsida</taxon>
        <taxon>Liliopsida</taxon>
        <taxon>Poales</taxon>
        <taxon>Poaceae</taxon>
        <taxon>PACMAD clade</taxon>
        <taxon>Panicoideae</taxon>
        <taxon>Panicodae</taxon>
        <taxon>Paniceae</taxon>
        <taxon>Panicinae</taxon>
        <taxon>Panicum</taxon>
        <taxon>Panicum sect. Panicum</taxon>
    </lineage>
</organism>
<gene>
    <name evidence="2" type="ORF">C2845_PM13G04430</name>
</gene>